<protein>
    <submittedName>
        <fullName evidence="1">Retention module-containing protein</fullName>
    </submittedName>
</protein>
<reference evidence="1 2" key="1">
    <citation type="journal article" date="2018" name="Emerg. Microbes Infect.">
        <title>Genomic analysis of oral Campylobacter concisus strains identified a potential bacterial molecular marker associated with active Crohn's disease.</title>
        <authorList>
            <person name="Liu F."/>
            <person name="Ma R."/>
            <person name="Tay C.Y.A."/>
            <person name="Octavia S."/>
            <person name="Lan R."/>
            <person name="Chung H.K.L."/>
            <person name="Riordan S.M."/>
            <person name="Grimm M.C."/>
            <person name="Leong R.W."/>
            <person name="Tanaka M.M."/>
            <person name="Connor S."/>
            <person name="Zhang L."/>
        </authorList>
    </citation>
    <scope>NUCLEOTIDE SEQUENCE [LARGE SCALE GENOMIC DNA]</scope>
    <source>
        <strain evidence="1 2">H16O-S1</strain>
    </source>
</reference>
<accession>A0A7S9RSB0</accession>
<organism evidence="1 2">
    <name type="scientific">Campylobacter concisus</name>
    <dbReference type="NCBI Taxonomy" id="199"/>
    <lineage>
        <taxon>Bacteria</taxon>
        <taxon>Pseudomonadati</taxon>
        <taxon>Campylobacterota</taxon>
        <taxon>Epsilonproteobacteria</taxon>
        <taxon>Campylobacterales</taxon>
        <taxon>Campylobacteraceae</taxon>
        <taxon>Campylobacter</taxon>
    </lineage>
</organism>
<dbReference type="RefSeq" id="WP_107848100.1">
    <property type="nucleotide sequence ID" value="NZ_CP049234.1"/>
</dbReference>
<proteinExistence type="predicted"/>
<dbReference type="Proteomes" id="UP000594571">
    <property type="component" value="Chromosome"/>
</dbReference>
<dbReference type="InterPro" id="IPR047777">
    <property type="entry name" value="LapA-like_RM"/>
</dbReference>
<dbReference type="EMBL" id="CP049263">
    <property type="protein sequence ID" value="QPH96990.1"/>
    <property type="molecule type" value="Genomic_DNA"/>
</dbReference>
<name>A0A7S9RSB0_9BACT</name>
<reference evidence="1 2" key="2">
    <citation type="journal article" date="2020" name="Microb. Genom.">
        <title>Analysis of complete Campylobacter concisus genomes identifies genomospecies features, secretion systems and novel plasmids and their association with severe ulcerative colitis.</title>
        <authorList>
            <person name="Liu F."/>
            <person name="Chen S."/>
            <person name="Luu L.D.W."/>
            <person name="Lee S.A."/>
            <person name="Tay A.C.Y."/>
            <person name="Wu R."/>
            <person name="Riordan S.M."/>
            <person name="Lan R."/>
            <person name="Liu L."/>
            <person name="Zhang L."/>
        </authorList>
    </citation>
    <scope>NUCLEOTIDE SEQUENCE [LARGE SCALE GENOMIC DNA]</scope>
    <source>
        <strain evidence="1 2">H16O-S1</strain>
    </source>
</reference>
<dbReference type="AlphaFoldDB" id="A0A7S9RSB0"/>
<dbReference type="PRINTS" id="PR00313">
    <property type="entry name" value="CABNDNGRPT"/>
</dbReference>
<sequence>MSNEIAVVKSISGEGAKAINNLGETRELHVGDIVYSGEKIVTDDANSKITIATTNGKEATLIGKDSLNLDQNLFGTENSGGKTIASIDDLQKAILSGKDLNALEETAAGGNAGGNASGDGVSLGEARFAEGGHYSNINENFRNLNDSGRNFEAPISSVSGYADGATGADVITPVVPVSVVSIRAGQDAREENAYSFGDSKYLTFDFSLNSALSVTPTTLNLNFSGVRGKDYDDGYYSLDGGLNWFMLTSDQIYLNDPNDIANLKVRYHVLNDYGQTPGYQNEGEMVKDLGADIAAGIKNFGDYRREVSLSITSDNSEILTTSTKSGIIDDDNNFFIDQDVEGINLDTKTGDETLVVAAKVKDSYIKEGYYGDNKLTLQGATLDNTFIETGEKDDILIKDSELKNGSRINAGIGEDHVVIDHSKITDSVIDVGTSDLYSDPLGLSKVQTINIVNNSLLTNARIYGPGIFGSMSGPGPIELNLEKGSDAVNLTVDSGRSKDIINIHSNITATSLGYSSMATQGGDDIINIDSGAKIENTTIYAQVGNDTININNATISHSYISTDGHAGISAIDKDTFNLSEVTIKNGAKLEGGLDTDTFNIENITVDQNGYGGDSFALNGDSGNDIFNIRGTIDGKFNDARVGYLSEVISGGDGDDTVNFEGGSVVNYSKIYGEWSGYIGNDTFNIKSGATLNNSMICGMDGNDTFNIKSGATLNDTQIYGDDYKNEWGATGNDIVNVEKGAVLNNVSIDGGSGEDTLIVRENNIDFSKVKNFEKLSLGGDVQSDGSIADSESANLRLSAANVKDILRDTGKTVLKIDGDSSDRLELDGFDEHSAVSAGGYTKYASLDGTISIEIKDEVVSSF</sequence>
<evidence type="ECO:0000313" key="2">
    <source>
        <dbReference type="Proteomes" id="UP000594571"/>
    </source>
</evidence>
<gene>
    <name evidence="1" type="ORF">CVS89_01615</name>
</gene>
<dbReference type="Gene3D" id="2.160.20.160">
    <property type="match status" value="1"/>
</dbReference>
<evidence type="ECO:0000313" key="1">
    <source>
        <dbReference type="EMBL" id="QPH96990.1"/>
    </source>
</evidence>
<dbReference type="NCBIfam" id="NF033682">
    <property type="entry name" value="retention_LapA"/>
    <property type="match status" value="1"/>
</dbReference>